<gene>
    <name evidence="1" type="ORF">BU23DRAFT_3021</name>
</gene>
<organism evidence="1 2">
    <name type="scientific">Bimuria novae-zelandiae CBS 107.79</name>
    <dbReference type="NCBI Taxonomy" id="1447943"/>
    <lineage>
        <taxon>Eukaryota</taxon>
        <taxon>Fungi</taxon>
        <taxon>Dikarya</taxon>
        <taxon>Ascomycota</taxon>
        <taxon>Pezizomycotina</taxon>
        <taxon>Dothideomycetes</taxon>
        <taxon>Pleosporomycetidae</taxon>
        <taxon>Pleosporales</taxon>
        <taxon>Massarineae</taxon>
        <taxon>Didymosphaeriaceae</taxon>
        <taxon>Bimuria</taxon>
    </lineage>
</organism>
<evidence type="ECO:0000313" key="2">
    <source>
        <dbReference type="Proteomes" id="UP000800036"/>
    </source>
</evidence>
<reference evidence="1" key="1">
    <citation type="journal article" date="2020" name="Stud. Mycol.">
        <title>101 Dothideomycetes genomes: a test case for predicting lifestyles and emergence of pathogens.</title>
        <authorList>
            <person name="Haridas S."/>
            <person name="Albert R."/>
            <person name="Binder M."/>
            <person name="Bloem J."/>
            <person name="Labutti K."/>
            <person name="Salamov A."/>
            <person name="Andreopoulos B."/>
            <person name="Baker S."/>
            <person name="Barry K."/>
            <person name="Bills G."/>
            <person name="Bluhm B."/>
            <person name="Cannon C."/>
            <person name="Castanera R."/>
            <person name="Culley D."/>
            <person name="Daum C."/>
            <person name="Ezra D."/>
            <person name="Gonzalez J."/>
            <person name="Henrissat B."/>
            <person name="Kuo A."/>
            <person name="Liang C."/>
            <person name="Lipzen A."/>
            <person name="Lutzoni F."/>
            <person name="Magnuson J."/>
            <person name="Mondo S."/>
            <person name="Nolan M."/>
            <person name="Ohm R."/>
            <person name="Pangilinan J."/>
            <person name="Park H.-J."/>
            <person name="Ramirez L."/>
            <person name="Alfaro M."/>
            <person name="Sun H."/>
            <person name="Tritt A."/>
            <person name="Yoshinaga Y."/>
            <person name="Zwiers L.-H."/>
            <person name="Turgeon B."/>
            <person name="Goodwin S."/>
            <person name="Spatafora J."/>
            <person name="Crous P."/>
            <person name="Grigoriev I."/>
        </authorList>
    </citation>
    <scope>NUCLEOTIDE SEQUENCE</scope>
    <source>
        <strain evidence="1">CBS 107.79</strain>
    </source>
</reference>
<dbReference type="Proteomes" id="UP000800036">
    <property type="component" value="Unassembled WGS sequence"/>
</dbReference>
<dbReference type="EMBL" id="ML976656">
    <property type="protein sequence ID" value="KAF1980147.1"/>
    <property type="molecule type" value="Genomic_DNA"/>
</dbReference>
<evidence type="ECO:0000313" key="1">
    <source>
        <dbReference type="EMBL" id="KAF1980147.1"/>
    </source>
</evidence>
<sequence length="81" mass="8852">MMLASMILGFVVGIPMPYLIRSEMPSEFHAERVAEPSQSLFAVNSAWFIAVGTSLLAKLSPSNLNKKSRACRKTYPSSSDS</sequence>
<dbReference type="AlphaFoldDB" id="A0A6A5W3V0"/>
<protein>
    <submittedName>
        <fullName evidence="1">Uncharacterized protein</fullName>
    </submittedName>
</protein>
<keyword evidence="2" id="KW-1185">Reference proteome</keyword>
<accession>A0A6A5W3V0</accession>
<name>A0A6A5W3V0_9PLEO</name>
<proteinExistence type="predicted"/>